<organism evidence="3 4">
    <name type="scientific">Haloactinopolyspora alba</name>
    <dbReference type="NCBI Taxonomy" id="648780"/>
    <lineage>
        <taxon>Bacteria</taxon>
        <taxon>Bacillati</taxon>
        <taxon>Actinomycetota</taxon>
        <taxon>Actinomycetes</taxon>
        <taxon>Jiangellales</taxon>
        <taxon>Jiangellaceae</taxon>
        <taxon>Haloactinopolyspora</taxon>
    </lineage>
</organism>
<evidence type="ECO:0000313" key="4">
    <source>
        <dbReference type="Proteomes" id="UP000243528"/>
    </source>
</evidence>
<dbReference type="CDD" id="cd07197">
    <property type="entry name" value="nitrilase"/>
    <property type="match status" value="1"/>
</dbReference>
<accession>A0A2P8DEG5</accession>
<name>A0A2P8DEG5_9ACTN</name>
<dbReference type="Gene3D" id="3.60.110.10">
    <property type="entry name" value="Carbon-nitrogen hydrolase"/>
    <property type="match status" value="1"/>
</dbReference>
<dbReference type="EMBL" id="PYGE01000029">
    <property type="protein sequence ID" value="PSK95567.1"/>
    <property type="molecule type" value="Genomic_DNA"/>
</dbReference>
<evidence type="ECO:0000256" key="1">
    <source>
        <dbReference type="ARBA" id="ARBA00022801"/>
    </source>
</evidence>
<dbReference type="SUPFAM" id="SSF56317">
    <property type="entry name" value="Carbon-nitrogen hydrolase"/>
    <property type="match status" value="1"/>
</dbReference>
<dbReference type="Proteomes" id="UP000243528">
    <property type="component" value="Unassembled WGS sequence"/>
</dbReference>
<sequence>MRQPLRVAAAQPPVAAHDVATNARVHADVVRAAGARLVVFPELSLTGYELDADPVPAGDHRLEPLVRACAETGAVALAGAPVPGGGDRENPSIAVLAVDAAGATVVYRKMWLGGPEPDRFAPGTEPAVFDVDGWRLGLAVCKDTGVARHAADTVALGVDGYVAGVLESADDAAVPAERACRVTGEHGVWVVVASFAGSTGGGYAEAAGGSGIWAPDGSVLDRAGPEPGAVVTAVLGREPAA</sequence>
<dbReference type="RefSeq" id="WP_106539868.1">
    <property type="nucleotide sequence ID" value="NZ_ML142905.1"/>
</dbReference>
<feature type="domain" description="CN hydrolase" evidence="2">
    <location>
        <begin position="5"/>
        <end position="237"/>
    </location>
</feature>
<keyword evidence="4" id="KW-1185">Reference proteome</keyword>
<comment type="caution">
    <text evidence="3">The sequence shown here is derived from an EMBL/GenBank/DDBJ whole genome shotgun (WGS) entry which is preliminary data.</text>
</comment>
<proteinExistence type="predicted"/>
<dbReference type="PANTHER" id="PTHR43674:SF2">
    <property type="entry name" value="BETA-UREIDOPROPIONASE"/>
    <property type="match status" value="1"/>
</dbReference>
<dbReference type="PROSITE" id="PS50263">
    <property type="entry name" value="CN_HYDROLASE"/>
    <property type="match status" value="1"/>
</dbReference>
<dbReference type="InterPro" id="IPR050345">
    <property type="entry name" value="Aliph_Amidase/BUP"/>
</dbReference>
<dbReference type="OrthoDB" id="4532287at2"/>
<reference evidence="3 4" key="1">
    <citation type="submission" date="2018-03" db="EMBL/GenBank/DDBJ databases">
        <title>Genomic Encyclopedia of Archaeal and Bacterial Type Strains, Phase II (KMG-II): from individual species to whole genera.</title>
        <authorList>
            <person name="Goeker M."/>
        </authorList>
    </citation>
    <scope>NUCLEOTIDE SEQUENCE [LARGE SCALE GENOMIC DNA]</scope>
    <source>
        <strain evidence="3 4">DSM 45211</strain>
    </source>
</reference>
<dbReference type="AlphaFoldDB" id="A0A2P8DEG5"/>
<dbReference type="GO" id="GO:0050126">
    <property type="term" value="F:N-carbamoylputrescine amidase activity"/>
    <property type="evidence" value="ECO:0007669"/>
    <property type="project" value="TreeGrafter"/>
</dbReference>
<protein>
    <submittedName>
        <fullName evidence="3">Putative amidohydrolase</fullName>
    </submittedName>
</protein>
<keyword evidence="1 3" id="KW-0378">Hydrolase</keyword>
<dbReference type="InterPro" id="IPR036526">
    <property type="entry name" value="C-N_Hydrolase_sf"/>
</dbReference>
<dbReference type="PANTHER" id="PTHR43674">
    <property type="entry name" value="NITRILASE C965.09-RELATED"/>
    <property type="match status" value="1"/>
</dbReference>
<evidence type="ECO:0000259" key="2">
    <source>
        <dbReference type="PROSITE" id="PS50263"/>
    </source>
</evidence>
<evidence type="ECO:0000313" key="3">
    <source>
        <dbReference type="EMBL" id="PSK95567.1"/>
    </source>
</evidence>
<dbReference type="Pfam" id="PF00795">
    <property type="entry name" value="CN_hydrolase"/>
    <property type="match status" value="1"/>
</dbReference>
<gene>
    <name evidence="3" type="ORF">CLV30_12936</name>
</gene>
<dbReference type="InterPro" id="IPR003010">
    <property type="entry name" value="C-N_Hydrolase"/>
</dbReference>
<dbReference type="GO" id="GO:0033388">
    <property type="term" value="P:putrescine biosynthetic process from arginine"/>
    <property type="evidence" value="ECO:0007669"/>
    <property type="project" value="TreeGrafter"/>
</dbReference>